<evidence type="ECO:0000256" key="3">
    <source>
        <dbReference type="SAM" id="SignalP"/>
    </source>
</evidence>
<feature type="transmembrane region" description="Helical" evidence="2">
    <location>
        <begin position="371"/>
        <end position="392"/>
    </location>
</feature>
<keyword evidence="2" id="KW-1133">Transmembrane helix</keyword>
<sequence length="747" mass="83631">MAGQGRLVRFLFLATVCLLLCFGVIPRCVRASASTRSNNSSSPTADTGTGLSREPPASPTMMDSARRMLGQLFQSADNSPLLRKMMHAEVSPGCTIGLLRFTRAIRNLEPWAVRLIDASGKYPTGLFQGSWADLGAFDECVETVALDQNGGEKARGQYCNVYMKVANDTSFLDEMLPAFLMAHERFPELLAAQQDRRVPGMRLGICTIADCTLDDIQALADTLTQGVAKIVVKDCTTNEPKQITKAQLAIIASLVLVVVMMIASSAIDVWGYRRGEKPPQESMARRLLTAFSVPGNTRFLLSVNENRESDAHKYRFLHGLRFFSILWIVLGHTSMALDQVIGRYANVLHATSSWFFCIISTAYLSVDTFFFLRVTVPVFFVLMCFCLLPLLVAGPNTNVFFEKFYGEMARHWWTLLLQMRNFGADTGELECFAHLWYLSTDFQLFLVAVVVLMVFKRHTQWMQWSFGILSLACCAFSAWQMSSGRYVPVIPLIVADISSDPPPSRRHCAILQDTFNDVYVLPTFHGAAFFLGCSTLIFMETHKEINMSTLRKVVMWLVCVVCGAVCILSRHQWNGGFSSTGGWVDVVFTFFDRLLWSAFLGCLVFGCAHRQAGIVGRFLSWRAFVPLSRLSFGVYLVHMPYFIASFALTRERVHYSIMAVVSGTVTIFVWSCFISFALFLMCESPTGIIEKTLLMPSRISHDSADQQKDGGPKVRRPVITYICPRLVVTQDQTTQASAVHHDQCCRM</sequence>
<dbReference type="AlphaFoldDB" id="A0A9J6FDQ4"/>
<feature type="transmembrane region" description="Helical" evidence="2">
    <location>
        <begin position="435"/>
        <end position="454"/>
    </location>
</feature>
<dbReference type="PANTHER" id="PTHR11161:SF0">
    <property type="entry name" value="O-ACYLTRANSFERASE LIKE PROTEIN"/>
    <property type="match status" value="1"/>
</dbReference>
<dbReference type="Proteomes" id="UP000821853">
    <property type="component" value="Chromosome 1"/>
</dbReference>
<feature type="transmembrane region" description="Helical" evidence="2">
    <location>
        <begin position="553"/>
        <end position="573"/>
    </location>
</feature>
<feature type="compositionally biased region" description="Low complexity" evidence="1">
    <location>
        <begin position="34"/>
        <end position="44"/>
    </location>
</feature>
<dbReference type="VEuPathDB" id="VectorBase:HLOH_050281"/>
<dbReference type="OrthoDB" id="4794873at2759"/>
<feature type="transmembrane region" description="Helical" evidence="2">
    <location>
        <begin position="519"/>
        <end position="541"/>
    </location>
</feature>
<dbReference type="GO" id="GO:0016747">
    <property type="term" value="F:acyltransferase activity, transferring groups other than amino-acyl groups"/>
    <property type="evidence" value="ECO:0007669"/>
    <property type="project" value="InterPro"/>
</dbReference>
<evidence type="ECO:0000313" key="6">
    <source>
        <dbReference type="Proteomes" id="UP000821853"/>
    </source>
</evidence>
<dbReference type="EMBL" id="JABSTR010000001">
    <property type="protein sequence ID" value="KAH9360228.1"/>
    <property type="molecule type" value="Genomic_DNA"/>
</dbReference>
<proteinExistence type="predicted"/>
<evidence type="ECO:0000256" key="2">
    <source>
        <dbReference type="SAM" id="Phobius"/>
    </source>
</evidence>
<feature type="chain" id="PRO_5039894033" description="Nose resistant-to-fluoxetine protein N-terminal domain-containing protein" evidence="3">
    <location>
        <begin position="32"/>
        <end position="747"/>
    </location>
</feature>
<reference evidence="5 6" key="1">
    <citation type="journal article" date="2020" name="Cell">
        <title>Large-Scale Comparative Analyses of Tick Genomes Elucidate Their Genetic Diversity and Vector Capacities.</title>
        <authorList>
            <consortium name="Tick Genome and Microbiome Consortium (TIGMIC)"/>
            <person name="Jia N."/>
            <person name="Wang J."/>
            <person name="Shi W."/>
            <person name="Du L."/>
            <person name="Sun Y."/>
            <person name="Zhan W."/>
            <person name="Jiang J.F."/>
            <person name="Wang Q."/>
            <person name="Zhang B."/>
            <person name="Ji P."/>
            <person name="Bell-Sakyi L."/>
            <person name="Cui X.M."/>
            <person name="Yuan T.T."/>
            <person name="Jiang B.G."/>
            <person name="Yang W.F."/>
            <person name="Lam T.T."/>
            <person name="Chang Q.C."/>
            <person name="Ding S.J."/>
            <person name="Wang X.J."/>
            <person name="Zhu J.G."/>
            <person name="Ruan X.D."/>
            <person name="Zhao L."/>
            <person name="Wei J.T."/>
            <person name="Ye R.Z."/>
            <person name="Que T.C."/>
            <person name="Du C.H."/>
            <person name="Zhou Y.H."/>
            <person name="Cheng J.X."/>
            <person name="Dai P.F."/>
            <person name="Guo W.B."/>
            <person name="Han X.H."/>
            <person name="Huang E.J."/>
            <person name="Li L.F."/>
            <person name="Wei W."/>
            <person name="Gao Y.C."/>
            <person name="Liu J.Z."/>
            <person name="Shao H.Z."/>
            <person name="Wang X."/>
            <person name="Wang C.C."/>
            <person name="Yang T.C."/>
            <person name="Huo Q.B."/>
            <person name="Li W."/>
            <person name="Chen H.Y."/>
            <person name="Chen S.E."/>
            <person name="Zhou L.G."/>
            <person name="Ni X.B."/>
            <person name="Tian J.H."/>
            <person name="Sheng Y."/>
            <person name="Liu T."/>
            <person name="Pan Y.S."/>
            <person name="Xia L.Y."/>
            <person name="Li J."/>
            <person name="Zhao F."/>
            <person name="Cao W.C."/>
        </authorList>
    </citation>
    <scope>NUCLEOTIDE SEQUENCE [LARGE SCALE GENOMIC DNA]</scope>
    <source>
        <strain evidence="5">HaeL-2018</strain>
    </source>
</reference>
<keyword evidence="2" id="KW-0812">Transmembrane</keyword>
<gene>
    <name evidence="5" type="ORF">HPB48_001607</name>
</gene>
<dbReference type="Pfam" id="PF01757">
    <property type="entry name" value="Acyl_transf_3"/>
    <property type="match status" value="1"/>
</dbReference>
<feature type="transmembrane region" description="Helical" evidence="2">
    <location>
        <begin position="347"/>
        <end position="364"/>
    </location>
</feature>
<feature type="domain" description="Nose resistant-to-fluoxetine protein N-terminal" evidence="4">
    <location>
        <begin position="91"/>
        <end position="237"/>
    </location>
</feature>
<dbReference type="InterPro" id="IPR002656">
    <property type="entry name" value="Acyl_transf_3_dom"/>
</dbReference>
<keyword evidence="6" id="KW-1185">Reference proteome</keyword>
<dbReference type="PANTHER" id="PTHR11161">
    <property type="entry name" value="O-ACYLTRANSFERASE"/>
    <property type="match status" value="1"/>
</dbReference>
<dbReference type="InterPro" id="IPR006621">
    <property type="entry name" value="Nose-resist-to-fluoxetine_N"/>
</dbReference>
<dbReference type="OMA" id="ISDIGAY"/>
<feature type="transmembrane region" description="Helical" evidence="2">
    <location>
        <begin position="630"/>
        <end position="649"/>
    </location>
</feature>
<feature type="transmembrane region" description="Helical" evidence="2">
    <location>
        <begin position="593"/>
        <end position="609"/>
    </location>
</feature>
<keyword evidence="2" id="KW-0472">Membrane</keyword>
<keyword evidence="3" id="KW-0732">Signal</keyword>
<name>A0A9J6FDQ4_HAELO</name>
<feature type="transmembrane region" description="Helical" evidence="2">
    <location>
        <begin position="322"/>
        <end position="341"/>
    </location>
</feature>
<dbReference type="Pfam" id="PF20146">
    <property type="entry name" value="NRF"/>
    <property type="match status" value="1"/>
</dbReference>
<feature type="region of interest" description="Disordered" evidence="1">
    <location>
        <begin position="34"/>
        <end position="61"/>
    </location>
</feature>
<feature type="transmembrane region" description="Helical" evidence="2">
    <location>
        <begin position="461"/>
        <end position="479"/>
    </location>
</feature>
<feature type="transmembrane region" description="Helical" evidence="2">
    <location>
        <begin position="248"/>
        <end position="270"/>
    </location>
</feature>
<dbReference type="SMART" id="SM00703">
    <property type="entry name" value="NRF"/>
    <property type="match status" value="1"/>
</dbReference>
<dbReference type="InterPro" id="IPR052728">
    <property type="entry name" value="O2_lipid_transport_reg"/>
</dbReference>
<protein>
    <recommendedName>
        <fullName evidence="4">Nose resistant-to-fluoxetine protein N-terminal domain-containing protein</fullName>
    </recommendedName>
</protein>
<accession>A0A9J6FDQ4</accession>
<feature type="transmembrane region" description="Helical" evidence="2">
    <location>
        <begin position="655"/>
        <end position="681"/>
    </location>
</feature>
<evidence type="ECO:0000259" key="4">
    <source>
        <dbReference type="SMART" id="SM00703"/>
    </source>
</evidence>
<evidence type="ECO:0000256" key="1">
    <source>
        <dbReference type="SAM" id="MobiDB-lite"/>
    </source>
</evidence>
<organism evidence="5 6">
    <name type="scientific">Haemaphysalis longicornis</name>
    <name type="common">Bush tick</name>
    <dbReference type="NCBI Taxonomy" id="44386"/>
    <lineage>
        <taxon>Eukaryota</taxon>
        <taxon>Metazoa</taxon>
        <taxon>Ecdysozoa</taxon>
        <taxon>Arthropoda</taxon>
        <taxon>Chelicerata</taxon>
        <taxon>Arachnida</taxon>
        <taxon>Acari</taxon>
        <taxon>Parasitiformes</taxon>
        <taxon>Ixodida</taxon>
        <taxon>Ixodoidea</taxon>
        <taxon>Ixodidae</taxon>
        <taxon>Haemaphysalinae</taxon>
        <taxon>Haemaphysalis</taxon>
    </lineage>
</organism>
<evidence type="ECO:0000313" key="5">
    <source>
        <dbReference type="EMBL" id="KAH9360228.1"/>
    </source>
</evidence>
<comment type="caution">
    <text evidence="5">The sequence shown here is derived from an EMBL/GenBank/DDBJ whole genome shotgun (WGS) entry which is preliminary data.</text>
</comment>
<feature type="signal peptide" evidence="3">
    <location>
        <begin position="1"/>
        <end position="31"/>
    </location>
</feature>